<dbReference type="Gene3D" id="3.40.50.300">
    <property type="entry name" value="P-loop containing nucleotide triphosphate hydrolases"/>
    <property type="match status" value="2"/>
</dbReference>
<evidence type="ECO:0000313" key="7">
    <source>
        <dbReference type="EMBL" id="TWH20627.1"/>
    </source>
</evidence>
<keyword evidence="8" id="KW-1185">Reference proteome</keyword>
<feature type="compositionally biased region" description="Basic and acidic residues" evidence="5">
    <location>
        <begin position="96"/>
        <end position="107"/>
    </location>
</feature>
<keyword evidence="7" id="KW-0269">Exonuclease</keyword>
<gene>
    <name evidence="7" type="ORF">JD82_02474</name>
</gene>
<evidence type="ECO:0000313" key="8">
    <source>
        <dbReference type="Proteomes" id="UP000317303"/>
    </source>
</evidence>
<dbReference type="RefSeq" id="WP_030531783.1">
    <property type="nucleotide sequence ID" value="NZ_JOIJ01000005.1"/>
</dbReference>
<evidence type="ECO:0000256" key="2">
    <source>
        <dbReference type="ARBA" id="ARBA00011322"/>
    </source>
</evidence>
<dbReference type="AlphaFoldDB" id="A0A660CFJ4"/>
<sequence>MRLHRLEVSAFGPYAAREVVDFDALGADGLFLLHGDTGAGKTTLLDAVAFALFGEVPGARAEVKRFRCDVADQATPTEVVLELTVQGHRFRIARSPEYERPKRRGEGTTKQPAKASLKWVDEPPGGHSADGVTRIDEVARVVTDLLGMTAQQFFQLVLLPQGEFARFLRARNEDREELLGKLFGTERFGAVEQWFVERKRSRRRELDERRQSVREWLARIGQVAREDPPEDDDTGPGAWVDWVDEVRKRAAEAVVEARAAADASARAREDAAAVLDRRRVVAERVRRVRAAHESLAGLEKEADLRGEWRAELAAARRAASVVELAAEVDRQRTRVERAEDTDAAAQRALATLGVTDAELPEVTSLRARAGEVREEAGALAGLVDEAQQQERDRARLQDLVETATRATAQAAALGEQLEGLPDRTRRLRAELDAASEASVRLDTVRARESDLAELLAEAERLPGLEQEAARTREAEQAAVDAHQSARETVLDLRARRLAGMAAELAGELTDGAPCAVCGSTTHPDPATAGHPVGEAEEQAATDAEHQAEQRRHAAAAARHEAEASLAAVRERLGEHTAESLRSELTGVREELVAASESAARKEELEAAVRAAESEHEDLTARRTEAEKRATAAEEQRRALAEQVEQRTARLEEAAAGFADVGARRGHLTELASALEALADARSELHAARVRLQEQEEAAVAAARKAEFADVDEARAAARSGERIAELERLLAEAEQAEAAARAVLAEPELADVRPDDVVDVESARQAAEEARAAAERDAATLQACTQRAGDLDALGEQLGQALRELAPVEEEYAELEALADVVNGRGQNTRRMSLRSYVLAARLEEVALAATARLRSMSHGRYSFVHSDDPGRRNTRGGLGLDVLDDYSGLVRSAKTLSGGESFLASLSLALGLADVVAAETGGALLDTLFVDEGFGTLDGETLDVVMDVLDDLRAGGRVVGLVSHVEELRQRIPTRLRVRKGRGGSTLLLEGGLDGDIGVA</sequence>
<dbReference type="InterPro" id="IPR038729">
    <property type="entry name" value="Rad50/SbcC_AAA"/>
</dbReference>
<evidence type="ECO:0000256" key="4">
    <source>
        <dbReference type="SAM" id="Coils"/>
    </source>
</evidence>
<evidence type="ECO:0000259" key="6">
    <source>
        <dbReference type="Pfam" id="PF13476"/>
    </source>
</evidence>
<dbReference type="Pfam" id="PF13476">
    <property type="entry name" value="AAA_23"/>
    <property type="match status" value="1"/>
</dbReference>
<reference evidence="7 8" key="1">
    <citation type="submission" date="2019-07" db="EMBL/GenBank/DDBJ databases">
        <title>R&amp;d 2014.</title>
        <authorList>
            <person name="Klenk H.-P."/>
        </authorList>
    </citation>
    <scope>NUCLEOTIDE SEQUENCE [LARGE SCALE GENOMIC DNA]</scope>
    <source>
        <strain evidence="7 8">DSM 43194</strain>
    </source>
</reference>
<organism evidence="7 8">
    <name type="scientific">Prauserella rugosa</name>
    <dbReference type="NCBI Taxonomy" id="43354"/>
    <lineage>
        <taxon>Bacteria</taxon>
        <taxon>Bacillati</taxon>
        <taxon>Actinomycetota</taxon>
        <taxon>Actinomycetes</taxon>
        <taxon>Pseudonocardiales</taxon>
        <taxon>Pseudonocardiaceae</taxon>
        <taxon>Prauserella</taxon>
    </lineage>
</organism>
<comment type="similarity">
    <text evidence="1">Belongs to the SMC family. SbcC subfamily.</text>
</comment>
<dbReference type="GO" id="GO:0006302">
    <property type="term" value="P:double-strand break repair"/>
    <property type="evidence" value="ECO:0007669"/>
    <property type="project" value="InterPro"/>
</dbReference>
<dbReference type="SUPFAM" id="SSF52540">
    <property type="entry name" value="P-loop containing nucleoside triphosphate hydrolases"/>
    <property type="match status" value="1"/>
</dbReference>
<proteinExistence type="inferred from homology"/>
<comment type="subunit">
    <text evidence="2">Heterodimer of SbcC and SbcD.</text>
</comment>
<keyword evidence="7" id="KW-0540">Nuclease</keyword>
<feature type="domain" description="Rad50/SbcC-type AAA" evidence="6">
    <location>
        <begin position="5"/>
        <end position="185"/>
    </location>
</feature>
<accession>A0A660CFJ4</accession>
<evidence type="ECO:0000256" key="5">
    <source>
        <dbReference type="SAM" id="MobiDB-lite"/>
    </source>
</evidence>
<feature type="coiled-coil region" evidence="4">
    <location>
        <begin position="379"/>
        <end position="406"/>
    </location>
</feature>
<feature type="compositionally biased region" description="Basic and acidic residues" evidence="5">
    <location>
        <begin position="542"/>
        <end position="562"/>
    </location>
</feature>
<name>A0A660CFJ4_9PSEU</name>
<dbReference type="OrthoDB" id="9795626at2"/>
<dbReference type="Pfam" id="PF13558">
    <property type="entry name" value="SbcC_Walker_B"/>
    <property type="match status" value="1"/>
</dbReference>
<keyword evidence="4" id="KW-0175">Coiled coil</keyword>
<dbReference type="GO" id="GO:0016887">
    <property type="term" value="F:ATP hydrolysis activity"/>
    <property type="evidence" value="ECO:0007669"/>
    <property type="project" value="InterPro"/>
</dbReference>
<protein>
    <recommendedName>
        <fullName evidence="3">Nuclease SbcCD subunit C</fullName>
    </recommendedName>
</protein>
<dbReference type="Proteomes" id="UP000317303">
    <property type="component" value="Unassembled WGS sequence"/>
</dbReference>
<keyword evidence="7" id="KW-0378">Hydrolase</keyword>
<dbReference type="InterPro" id="IPR027417">
    <property type="entry name" value="P-loop_NTPase"/>
</dbReference>
<evidence type="ECO:0000256" key="3">
    <source>
        <dbReference type="ARBA" id="ARBA00013368"/>
    </source>
</evidence>
<feature type="region of interest" description="Disordered" evidence="5">
    <location>
        <begin position="96"/>
        <end position="131"/>
    </location>
</feature>
<dbReference type="GO" id="GO:0004527">
    <property type="term" value="F:exonuclease activity"/>
    <property type="evidence" value="ECO:0007669"/>
    <property type="project" value="UniProtKB-KW"/>
</dbReference>
<comment type="caution">
    <text evidence="7">The sequence shown here is derived from an EMBL/GenBank/DDBJ whole genome shotgun (WGS) entry which is preliminary data.</text>
</comment>
<feature type="region of interest" description="Disordered" evidence="5">
    <location>
        <begin position="519"/>
        <end position="562"/>
    </location>
</feature>
<dbReference type="PANTHER" id="PTHR32114:SF2">
    <property type="entry name" value="ABC TRANSPORTER ABCH.3"/>
    <property type="match status" value="1"/>
</dbReference>
<dbReference type="EMBL" id="VLJV01000001">
    <property type="protein sequence ID" value="TWH20627.1"/>
    <property type="molecule type" value="Genomic_DNA"/>
</dbReference>
<evidence type="ECO:0000256" key="1">
    <source>
        <dbReference type="ARBA" id="ARBA00006930"/>
    </source>
</evidence>
<dbReference type="PANTHER" id="PTHR32114">
    <property type="entry name" value="ABC TRANSPORTER ABCH.3"/>
    <property type="match status" value="1"/>
</dbReference>